<sequence length="1180" mass="131872">MELTESGGSTGIALEFPMTTLSSSEDLTGGGKIPRRIRRRLLECKTPSKLTSIQDIEAKLNQASLRRQQFHAWLSNKARRKPKSPSWSSSQDEDLGQRLEAKLHAAEQKRLSIMAEAQMRLAKLDELRQAAKSEVEMRFKSRREELGTKVESRVQKAEVNRMLLLMAHRQRRAAAKERTAQSLLQRMVQERKYKDCVSTAIYQKRAAAERKRMGLLEAEKTRVHAKVMKVRKVAKSVYHQREIERRRMKDRLEDRLQKAKRQRAEYLRQRGNLHTIRVKMHRQGDILSRKLARCWRQFLRSRKTTFALAKEYDALGINEESVKSMQFEQLALRIESAGTLQTVKALLDRLENRLTLSRSANVSSNPSSLDNIDHLLKRLASPKRKSTPSNTIRSRRSRKVASSQGGQDPAKLSRYPVRVVLCAYMILGHPDAVFNGQGEHEKSLAESAAKFTREFELLIKMILYGPTQNTHLDSSPALPSRNFRTQLQSFDAAWCTYVYRFVVWKVKDARSLEEDLVRAACQMELSMMQTCKLTAEGENNLTHDMKAVQKQVTEDQRLLREKVLHLSGDDGVKRMECALSDARSKYYEAKESGSPIVSPVAHILSPDHPSSSASPLSVSTSAERTTSIQGGETPSRIVRSLFKNDALPQPEGLDSSSPSSGANHLGPSNENLITDNELLVNEIIHERHYVVADSLDVSNEGSNAIKAKIKDTMEKAFWNGIAESLKQDEPDYGRIVELVKEVRDELSEMAPHSWKQNIYAAIDLDILSQVMMSGIHDLSYLGKILEFALVTLQKLSAPASEDEMIKSHMKLMDELREISQAGDESNTSFVFAMIKGLRFVLEQIQILKRDISKARIRLLEPVIQGPAGFEYLRKAFGNRYGSPSNASNSLPLTVQWLLSVRSSVEQVWDEYTGSLSGLSTRHASSTHGLPPHTALRTGGSIPVASKNQGKLIAGSVHSEITTTGNNQPECNGDRIDKMVRLGLVKLTSGIEGITQETIPETLTLNFSRLRNVQAQLQKIIVISTSILVLRQILLSEKLATSAADIENALSSSVDRLTELLDRVEDVGIAEIVETINKSSGHDNGKLQAHKEVMENMLAKSLRAEDPVFTRVSTAVYLAATGVVFGGSGLQGRELAETALRRIGAAVLTGNLVKAVEVLIVVAMVSCNVHGPWYTELTKSM</sequence>
<name>A0A2G5DBS7_AQUCA</name>
<keyword evidence="2" id="KW-0175">Coiled coil</keyword>
<dbReference type="PANTHER" id="PTHR12832:SF11">
    <property type="entry name" value="LD23868P"/>
    <property type="match status" value="1"/>
</dbReference>
<feature type="compositionally biased region" description="Polar residues" evidence="3">
    <location>
        <begin position="622"/>
        <end position="632"/>
    </location>
</feature>
<accession>A0A2G5DBS7</accession>
<organism evidence="4 5">
    <name type="scientific">Aquilegia coerulea</name>
    <name type="common">Rocky mountain columbine</name>
    <dbReference type="NCBI Taxonomy" id="218851"/>
    <lineage>
        <taxon>Eukaryota</taxon>
        <taxon>Viridiplantae</taxon>
        <taxon>Streptophyta</taxon>
        <taxon>Embryophyta</taxon>
        <taxon>Tracheophyta</taxon>
        <taxon>Spermatophyta</taxon>
        <taxon>Magnoliopsida</taxon>
        <taxon>Ranunculales</taxon>
        <taxon>Ranunculaceae</taxon>
        <taxon>Thalictroideae</taxon>
        <taxon>Aquilegia</taxon>
    </lineage>
</organism>
<dbReference type="PANTHER" id="PTHR12832">
    <property type="entry name" value="TESTIS-SPECIFIC PROTEIN PBS13 T-COMPLEX 11"/>
    <property type="match status" value="1"/>
</dbReference>
<evidence type="ECO:0008006" key="6">
    <source>
        <dbReference type="Google" id="ProtNLM"/>
    </source>
</evidence>
<evidence type="ECO:0000256" key="1">
    <source>
        <dbReference type="ARBA" id="ARBA00010954"/>
    </source>
</evidence>
<comment type="similarity">
    <text evidence="1">Belongs to the TCP11 family.</text>
</comment>
<evidence type="ECO:0000256" key="3">
    <source>
        <dbReference type="SAM" id="MobiDB-lite"/>
    </source>
</evidence>
<feature type="region of interest" description="Disordered" evidence="3">
    <location>
        <begin position="379"/>
        <end position="409"/>
    </location>
</feature>
<dbReference type="Pfam" id="PF05794">
    <property type="entry name" value="Tcp11"/>
    <property type="match status" value="1"/>
</dbReference>
<evidence type="ECO:0000256" key="2">
    <source>
        <dbReference type="SAM" id="Coils"/>
    </source>
</evidence>
<dbReference type="STRING" id="218851.A0A2G5DBS7"/>
<dbReference type="InterPro" id="IPR008862">
    <property type="entry name" value="Tcp11"/>
</dbReference>
<evidence type="ECO:0000313" key="5">
    <source>
        <dbReference type="Proteomes" id="UP000230069"/>
    </source>
</evidence>
<feature type="coiled-coil region" evidence="2">
    <location>
        <begin position="242"/>
        <end position="269"/>
    </location>
</feature>
<reference evidence="4 5" key="1">
    <citation type="submission" date="2017-09" db="EMBL/GenBank/DDBJ databases">
        <title>WGS assembly of Aquilegia coerulea Goldsmith.</title>
        <authorList>
            <person name="Hodges S."/>
            <person name="Kramer E."/>
            <person name="Nordborg M."/>
            <person name="Tomkins J."/>
            <person name="Borevitz J."/>
            <person name="Derieg N."/>
            <person name="Yan J."/>
            <person name="Mihaltcheva S."/>
            <person name="Hayes R.D."/>
            <person name="Rokhsar D."/>
        </authorList>
    </citation>
    <scope>NUCLEOTIDE SEQUENCE [LARGE SCALE GENOMIC DNA]</scope>
    <source>
        <strain evidence="5">cv. Goldsmith</strain>
    </source>
</reference>
<proteinExistence type="inferred from homology"/>
<dbReference type="Proteomes" id="UP000230069">
    <property type="component" value="Unassembled WGS sequence"/>
</dbReference>
<dbReference type="EMBL" id="KZ305040">
    <property type="protein sequence ID" value="PIA40933.1"/>
    <property type="molecule type" value="Genomic_DNA"/>
</dbReference>
<dbReference type="InParanoid" id="A0A2G5DBS7"/>
<feature type="region of interest" description="Disordered" evidence="3">
    <location>
        <begin position="73"/>
        <end position="95"/>
    </location>
</feature>
<protein>
    <recommendedName>
        <fullName evidence="6">T-complex protein 11</fullName>
    </recommendedName>
</protein>
<gene>
    <name evidence="4" type="ORF">AQUCO_02300007v1</name>
</gene>
<dbReference type="FunCoup" id="A0A2G5DBS7">
    <property type="interactions" value="222"/>
</dbReference>
<dbReference type="AlphaFoldDB" id="A0A2G5DBS7"/>
<feature type="compositionally biased region" description="Low complexity" evidence="3">
    <location>
        <begin position="606"/>
        <end position="621"/>
    </location>
</feature>
<feature type="region of interest" description="Disordered" evidence="3">
    <location>
        <begin position="599"/>
        <end position="669"/>
    </location>
</feature>
<dbReference type="OrthoDB" id="276323at2759"/>
<feature type="compositionally biased region" description="Polar residues" evidence="3">
    <location>
        <begin position="654"/>
        <end position="669"/>
    </location>
</feature>
<evidence type="ECO:0000313" key="4">
    <source>
        <dbReference type="EMBL" id="PIA40933.1"/>
    </source>
</evidence>
<keyword evidence="5" id="KW-1185">Reference proteome</keyword>
<dbReference type="GO" id="GO:0007165">
    <property type="term" value="P:signal transduction"/>
    <property type="evidence" value="ECO:0007669"/>
    <property type="project" value="TreeGrafter"/>
</dbReference>